<dbReference type="Proteomes" id="UP000093510">
    <property type="component" value="Unassembled WGS sequence"/>
</dbReference>
<reference evidence="2 3" key="1">
    <citation type="submission" date="2016-03" db="EMBL/GenBank/DDBJ databases">
        <authorList>
            <person name="Ploux O."/>
        </authorList>
    </citation>
    <scope>NUCLEOTIDE SEQUENCE [LARGE SCALE GENOMIC DNA]</scope>
    <source>
        <strain evidence="2 3">LPB0076</strain>
    </source>
</reference>
<dbReference type="EMBL" id="LVEP01000019">
    <property type="protein sequence ID" value="OCB76838.1"/>
    <property type="molecule type" value="Genomic_DNA"/>
</dbReference>
<evidence type="ECO:0000256" key="1">
    <source>
        <dbReference type="SAM" id="SignalP"/>
    </source>
</evidence>
<proteinExistence type="predicted"/>
<name>A0A1B9E4P0_9FLAO</name>
<evidence type="ECO:0008006" key="4">
    <source>
        <dbReference type="Google" id="ProtNLM"/>
    </source>
</evidence>
<protein>
    <recommendedName>
        <fullName evidence="4">TonB-dependent receptor</fullName>
    </recommendedName>
</protein>
<dbReference type="RefSeq" id="WP_066333467.1">
    <property type="nucleotide sequence ID" value="NZ_CP017688.1"/>
</dbReference>
<feature type="signal peptide" evidence="1">
    <location>
        <begin position="1"/>
        <end position="19"/>
    </location>
</feature>
<evidence type="ECO:0000313" key="3">
    <source>
        <dbReference type="Proteomes" id="UP000093510"/>
    </source>
</evidence>
<feature type="chain" id="PRO_5008625258" description="TonB-dependent receptor" evidence="1">
    <location>
        <begin position="20"/>
        <end position="1143"/>
    </location>
</feature>
<evidence type="ECO:0000313" key="2">
    <source>
        <dbReference type="EMBL" id="OCB76838.1"/>
    </source>
</evidence>
<keyword evidence="1" id="KW-0732">Signal</keyword>
<sequence length="1143" mass="130105">MLKKGILFVALLFFSGLHAQKELSLYTSKKIAPSKDSIVLETVGINPAFFKIEDAKGAIIDSSFYGMNFWNGKLLLKTTSFSRTDSLQVHYLKFPDFITQEYRIYNENQIVSKDIGSEKRYTIEETTAPKNLPFDGLNTSGSITRGLTVGNNQNGVLNSNLELQITGNLSEKVRLTASLQDSNIPLQDGGYSQKLDQFDNIFLELASDRWKIRGGDLFLENHQTQFLNFNKKVQGLAAHFDFGSDAQKNSIFTSVALVKGQYAKSTFTANEGNQGPYKLKGQNGELYVLVISGSERVYVNGLLLQRGENKDYTMDYNAGEIIFTPLYPITSEMRMVVEYQYSDQSYSRFVHYSGAIQETKKWRFGGYLYSETDLKNQPLQQNLSQEQLLVLQNAGDDPRLMNAPSAYIDSYSDNKTLYIQKSNGTATYFEYSKDPNAQLYHVRFTSVGVQKGNYRLMNTNSINKTYQYIAPLNGIPQGEYEPITQLVAPNKLQIATFLGNYNPSEKTNIALEIALSNQDQNLFSTLEDANNKGISTKINTKQRLFSKKGNLDAFANFQFTKKEFRTVERLYNIEFNRDWNLGTTGNSDQSLLVTGLHYTLAPTTNAAQNGSIKYQFEKLDFSGAFSGNRHLFGANYKINNWRISNQSSYLNSQSTAYNSHFTRSRSTLQYNFNQNWVGGRQQSENNQETDQRTTQLSAISQRFSEYGLFMGRGDTTKVFVAVAYLHRANDSVQNGALQRVSNSHTYSLKSKIIQTNTSDLTLLANYRTFNFIDPSKKKEASLNSRIVYSDQFYNQFIQSTTAYETNSGTMPQQEFTYLEVADGQGFYTWKDYNTNGIQELQEFEVAPFVDQAKYIRVYLPRQVFIKTHQTKFSQALTLNPNIWQNATGYKKFLSLFYNQTSFIMDRKTKNSGTNFNLNPFNGSPNNVLGLSLSFRNRLFYNRGKQHNSITYSYLNNQAKNLLTIGSQESKNSSHQLQYTHLYQKSWLVNAMVQSLKTSGVSENFSDKNYLLSGYQIAPKISYLFSKSTSWDVFYELQNKQNQIGAFETLLQNRFGTSFSYSGTQKIVANGSVSLYQNKFSGNEFSAVGFQMLEGLQNGKNITWQVLLQKKVTSYLDVNLNYQGRKSRNNPAIHTGNMQLRAYF</sequence>
<organism evidence="2 3">
    <name type="scientific">Flavobacterium crassostreae</name>
    <dbReference type="NCBI Taxonomy" id="1763534"/>
    <lineage>
        <taxon>Bacteria</taxon>
        <taxon>Pseudomonadati</taxon>
        <taxon>Bacteroidota</taxon>
        <taxon>Flavobacteriia</taxon>
        <taxon>Flavobacteriales</taxon>
        <taxon>Flavobacteriaceae</taxon>
        <taxon>Flavobacterium</taxon>
    </lineage>
</organism>
<dbReference type="OrthoDB" id="9815802at2"/>
<dbReference type="STRING" id="1763534.GCA_001831475_00907"/>
<dbReference type="AlphaFoldDB" id="A0A1B9E4P0"/>
<comment type="caution">
    <text evidence="2">The sequence shown here is derived from an EMBL/GenBank/DDBJ whole genome shotgun (WGS) entry which is preliminary data.</text>
</comment>
<keyword evidence="3" id="KW-1185">Reference proteome</keyword>
<accession>A0A1B9E4P0</accession>
<gene>
    <name evidence="2" type="ORF">LPBF_05340</name>
</gene>